<evidence type="ECO:0000313" key="3">
    <source>
        <dbReference type="Proteomes" id="UP000075920"/>
    </source>
</evidence>
<organism evidence="2 3">
    <name type="scientific">Anopheles minimus</name>
    <dbReference type="NCBI Taxonomy" id="112268"/>
    <lineage>
        <taxon>Eukaryota</taxon>
        <taxon>Metazoa</taxon>
        <taxon>Ecdysozoa</taxon>
        <taxon>Arthropoda</taxon>
        <taxon>Hexapoda</taxon>
        <taxon>Insecta</taxon>
        <taxon>Pterygota</taxon>
        <taxon>Neoptera</taxon>
        <taxon>Endopterygota</taxon>
        <taxon>Diptera</taxon>
        <taxon>Nematocera</taxon>
        <taxon>Culicoidea</taxon>
        <taxon>Culicidae</taxon>
        <taxon>Anophelinae</taxon>
        <taxon>Anopheles</taxon>
    </lineage>
</organism>
<proteinExistence type="predicted"/>
<reference evidence="2" key="2">
    <citation type="submission" date="2020-05" db="UniProtKB">
        <authorList>
            <consortium name="EnsemblMetazoa"/>
        </authorList>
    </citation>
    <scope>IDENTIFICATION</scope>
    <source>
        <strain evidence="2">MINIMUS1</strain>
    </source>
</reference>
<evidence type="ECO:0000256" key="1">
    <source>
        <dbReference type="SAM" id="MobiDB-lite"/>
    </source>
</evidence>
<sequence length="25" mass="3118">MIQVKKTTAKLKREIRKNKREKFEN</sequence>
<dbReference type="VEuPathDB" id="VectorBase:AMIN014113"/>
<keyword evidence="3" id="KW-1185">Reference proteome</keyword>
<feature type="compositionally biased region" description="Basic residues" evidence="1">
    <location>
        <begin position="7"/>
        <end position="25"/>
    </location>
</feature>
<evidence type="ECO:0000313" key="2">
    <source>
        <dbReference type="EnsemblMetazoa" id="AMIN014113-PA"/>
    </source>
</evidence>
<reference evidence="3" key="1">
    <citation type="submission" date="2013-03" db="EMBL/GenBank/DDBJ databases">
        <title>The Genome Sequence of Anopheles minimus MINIMUS1.</title>
        <authorList>
            <consortium name="The Broad Institute Genomics Platform"/>
            <person name="Neafsey D.E."/>
            <person name="Walton C."/>
            <person name="Walker B."/>
            <person name="Young S.K."/>
            <person name="Zeng Q."/>
            <person name="Gargeya S."/>
            <person name="Fitzgerald M."/>
            <person name="Haas B."/>
            <person name="Abouelleil A."/>
            <person name="Allen A.W."/>
            <person name="Alvarado L."/>
            <person name="Arachchi H.M."/>
            <person name="Berlin A.M."/>
            <person name="Chapman S.B."/>
            <person name="Gainer-Dewar J."/>
            <person name="Goldberg J."/>
            <person name="Griggs A."/>
            <person name="Gujja S."/>
            <person name="Hansen M."/>
            <person name="Howarth C."/>
            <person name="Imamovic A."/>
            <person name="Ireland A."/>
            <person name="Larimer J."/>
            <person name="McCowan C."/>
            <person name="Murphy C."/>
            <person name="Pearson M."/>
            <person name="Poon T.W."/>
            <person name="Priest M."/>
            <person name="Roberts A."/>
            <person name="Saif S."/>
            <person name="Shea T."/>
            <person name="Sisk P."/>
            <person name="Sykes S."/>
            <person name="Wortman J."/>
            <person name="Nusbaum C."/>
            <person name="Birren B."/>
        </authorList>
    </citation>
    <scope>NUCLEOTIDE SEQUENCE [LARGE SCALE GENOMIC DNA]</scope>
    <source>
        <strain evidence="3">MINIMUS1</strain>
    </source>
</reference>
<dbReference type="Proteomes" id="UP000075920">
    <property type="component" value="Unassembled WGS sequence"/>
</dbReference>
<name>A0A182WN06_9DIPT</name>
<protein>
    <submittedName>
        <fullName evidence="2">Uncharacterized protein</fullName>
    </submittedName>
</protein>
<dbReference type="EnsemblMetazoa" id="AMIN014113-RA">
    <property type="protein sequence ID" value="AMIN014113-PA"/>
    <property type="gene ID" value="AMIN014113"/>
</dbReference>
<feature type="region of interest" description="Disordered" evidence="1">
    <location>
        <begin position="1"/>
        <end position="25"/>
    </location>
</feature>
<dbReference type="AlphaFoldDB" id="A0A182WN06"/>
<accession>A0A182WN06</accession>